<dbReference type="FunFam" id="3.10.490.20:FF:000004">
    <property type="entry name" value="Cytoplasmic dynein heavy chain 2"/>
    <property type="match status" value="1"/>
</dbReference>
<dbReference type="GO" id="GO:0051959">
    <property type="term" value="F:dynein light intermediate chain binding"/>
    <property type="evidence" value="ECO:0007669"/>
    <property type="project" value="InterPro"/>
</dbReference>
<dbReference type="Proteomes" id="UP000054560">
    <property type="component" value="Unassembled WGS sequence"/>
</dbReference>
<dbReference type="Pfam" id="PF18199">
    <property type="entry name" value="Dynein_C"/>
    <property type="match status" value="1"/>
</dbReference>
<dbReference type="GO" id="GO:0007018">
    <property type="term" value="P:microtubule-based movement"/>
    <property type="evidence" value="ECO:0007669"/>
    <property type="project" value="InterPro"/>
</dbReference>
<dbReference type="eggNOG" id="KOG3595">
    <property type="taxonomic scope" value="Eukaryota"/>
</dbReference>
<organism evidence="3 4">
    <name type="scientific">Sphaeroforma arctica JP610</name>
    <dbReference type="NCBI Taxonomy" id="667725"/>
    <lineage>
        <taxon>Eukaryota</taxon>
        <taxon>Ichthyosporea</taxon>
        <taxon>Ichthyophonida</taxon>
        <taxon>Sphaeroforma</taxon>
    </lineage>
</organism>
<dbReference type="InterPro" id="IPR043160">
    <property type="entry name" value="Dynein_C_barrel"/>
</dbReference>
<dbReference type="Gene3D" id="1.10.8.720">
    <property type="entry name" value="Region D6 of dynein motor"/>
    <property type="match status" value="1"/>
</dbReference>
<accession>A0A0L0FX65</accession>
<dbReference type="RefSeq" id="XP_014155136.1">
    <property type="nucleotide sequence ID" value="XM_014299661.1"/>
</dbReference>
<dbReference type="InterPro" id="IPR026983">
    <property type="entry name" value="DHC"/>
</dbReference>
<evidence type="ECO:0000259" key="1">
    <source>
        <dbReference type="Pfam" id="PF18198"/>
    </source>
</evidence>
<dbReference type="InterPro" id="IPR042219">
    <property type="entry name" value="AAA_lid_11_sf"/>
</dbReference>
<dbReference type="OrthoDB" id="14187at2759"/>
<dbReference type="GO" id="GO:0045505">
    <property type="term" value="F:dynein intermediate chain binding"/>
    <property type="evidence" value="ECO:0007669"/>
    <property type="project" value="InterPro"/>
</dbReference>
<dbReference type="FunFam" id="1.10.8.720:FF:000003">
    <property type="entry name" value="Cytoplasmic dynein heavy chain 2"/>
    <property type="match status" value="1"/>
</dbReference>
<dbReference type="STRING" id="667725.A0A0L0FX65"/>
<proteinExistence type="predicted"/>
<dbReference type="Gene3D" id="3.10.490.20">
    <property type="match status" value="1"/>
</dbReference>
<dbReference type="PANTHER" id="PTHR45703">
    <property type="entry name" value="DYNEIN HEAVY CHAIN"/>
    <property type="match status" value="1"/>
</dbReference>
<dbReference type="Gene3D" id="1.20.1270.280">
    <property type="match status" value="1"/>
</dbReference>
<dbReference type="EMBL" id="KQ242054">
    <property type="protein sequence ID" value="KNC81234.1"/>
    <property type="molecule type" value="Genomic_DNA"/>
</dbReference>
<evidence type="ECO:0008006" key="5">
    <source>
        <dbReference type="Google" id="ProtNLM"/>
    </source>
</evidence>
<dbReference type="InterPro" id="IPR041228">
    <property type="entry name" value="Dynein_C"/>
</dbReference>
<feature type="domain" description="Dynein heavy chain AAA lid" evidence="1">
    <location>
        <begin position="73"/>
        <end position="230"/>
    </location>
</feature>
<keyword evidence="4" id="KW-1185">Reference proteome</keyword>
<evidence type="ECO:0000313" key="4">
    <source>
        <dbReference type="Proteomes" id="UP000054560"/>
    </source>
</evidence>
<dbReference type="Pfam" id="PF18198">
    <property type="entry name" value="AAA_lid_11"/>
    <property type="match status" value="1"/>
</dbReference>
<evidence type="ECO:0000313" key="3">
    <source>
        <dbReference type="EMBL" id="KNC81234.1"/>
    </source>
</evidence>
<reference evidence="3 4" key="1">
    <citation type="submission" date="2011-02" db="EMBL/GenBank/DDBJ databases">
        <title>The Genome Sequence of Sphaeroforma arctica JP610.</title>
        <authorList>
            <consortium name="The Broad Institute Genome Sequencing Platform"/>
            <person name="Russ C."/>
            <person name="Cuomo C."/>
            <person name="Young S.K."/>
            <person name="Zeng Q."/>
            <person name="Gargeya S."/>
            <person name="Alvarado L."/>
            <person name="Berlin A."/>
            <person name="Chapman S.B."/>
            <person name="Chen Z."/>
            <person name="Freedman E."/>
            <person name="Gellesch M."/>
            <person name="Goldberg J."/>
            <person name="Griggs A."/>
            <person name="Gujja S."/>
            <person name="Heilman E."/>
            <person name="Heiman D."/>
            <person name="Howarth C."/>
            <person name="Mehta T."/>
            <person name="Neiman D."/>
            <person name="Pearson M."/>
            <person name="Roberts A."/>
            <person name="Saif S."/>
            <person name="Shea T."/>
            <person name="Shenoy N."/>
            <person name="Sisk P."/>
            <person name="Stolte C."/>
            <person name="Sykes S."/>
            <person name="White J."/>
            <person name="Yandava C."/>
            <person name="Burger G."/>
            <person name="Gray M.W."/>
            <person name="Holland P.W.H."/>
            <person name="King N."/>
            <person name="Lang F.B.F."/>
            <person name="Roger A.J."/>
            <person name="Ruiz-Trillo I."/>
            <person name="Haas B."/>
            <person name="Nusbaum C."/>
            <person name="Birren B."/>
        </authorList>
    </citation>
    <scope>NUCLEOTIDE SEQUENCE [LARGE SCALE GENOMIC DNA]</scope>
    <source>
        <strain evidence="3 4">JP610</strain>
    </source>
</reference>
<protein>
    <recommendedName>
        <fullName evidence="5">Dynein heavy chain C-terminal domain-containing protein</fullName>
    </recommendedName>
</protein>
<dbReference type="GeneID" id="25906939"/>
<sequence>MEQLEKTKLHTLKPADGFRLFMSMEINSKIAVNLLRMSRIVTLEPPPGIRASLLQTLHGIPTERMDRQPAERSRVYFLLAWLHALVQERLRYAPVGWSKKYEFSESDLRVGLSTVDSWIDRTTGGSGSNIAPERIPWTALKALLSQCIYGGRVDNAFDRHLLDAFLSHLFVAQSFDIDFALVNSSTNNETPHAGVVIPDARNKAEYLAWVEQWSGESSESPMLLGLHANADSALHATLAKRLRTNLQTVQVSVGVGVGAVEGETSAEDLKATEKNVNHRNAAELAAKWLAALPEDVKELRRDNDNIKQPLFRCFEREVSGGKQLLRKVRRALTLVIGVCNGDKQSNKGRALLHDILMATIPHAWRRYTVPVGLALPEWMVDFTARMTQLQSISAGVEQGELLQDIWLGGLMYPEAYITATRQAVAQANKWSLEELSLQLQLDVSDGSATSGFMVTSLYIDGAKPDPQAGLSLDTRGSVEMMSKNKLVWIHESSNTAAQTSDHLTLPLYLNHSRQNLLSTAAVHCSIPQVKVYQRAVALYASVVGK</sequence>
<dbReference type="InterPro" id="IPR041658">
    <property type="entry name" value="AAA_lid_11"/>
</dbReference>
<feature type="domain" description="Dynein heavy chain C-terminal" evidence="2">
    <location>
        <begin position="268"/>
        <end position="539"/>
    </location>
</feature>
<evidence type="ECO:0000259" key="2">
    <source>
        <dbReference type="Pfam" id="PF18199"/>
    </source>
</evidence>
<gene>
    <name evidence="3" type="ORF">SARC_06435</name>
</gene>
<dbReference type="PANTHER" id="PTHR45703:SF36">
    <property type="entry name" value="DYNEIN HEAVY CHAIN, CYTOPLASMIC"/>
    <property type="match status" value="1"/>
</dbReference>
<name>A0A0L0FX65_9EUKA</name>
<dbReference type="GO" id="GO:0030286">
    <property type="term" value="C:dynein complex"/>
    <property type="evidence" value="ECO:0007669"/>
    <property type="project" value="InterPro"/>
</dbReference>
<dbReference type="AlphaFoldDB" id="A0A0L0FX65"/>